<dbReference type="Proteomes" id="UP000886595">
    <property type="component" value="Unassembled WGS sequence"/>
</dbReference>
<proteinExistence type="predicted"/>
<reference evidence="1 2" key="1">
    <citation type="submission" date="2020-02" db="EMBL/GenBank/DDBJ databases">
        <authorList>
            <person name="Ma Q."/>
            <person name="Huang Y."/>
            <person name="Song X."/>
            <person name="Pei D."/>
        </authorList>
    </citation>
    <scope>NUCLEOTIDE SEQUENCE [LARGE SCALE GENOMIC DNA]</scope>
    <source>
        <strain evidence="1">Sxm20200214</strain>
        <tissue evidence="1">Leaf</tissue>
    </source>
</reference>
<dbReference type="EMBL" id="JAAMPC010000016">
    <property type="protein sequence ID" value="KAG2252035.1"/>
    <property type="molecule type" value="Genomic_DNA"/>
</dbReference>
<organism evidence="1 2">
    <name type="scientific">Brassica carinata</name>
    <name type="common">Ethiopian mustard</name>
    <name type="synonym">Abyssinian cabbage</name>
    <dbReference type="NCBI Taxonomy" id="52824"/>
    <lineage>
        <taxon>Eukaryota</taxon>
        <taxon>Viridiplantae</taxon>
        <taxon>Streptophyta</taxon>
        <taxon>Embryophyta</taxon>
        <taxon>Tracheophyta</taxon>
        <taxon>Spermatophyta</taxon>
        <taxon>Magnoliopsida</taxon>
        <taxon>eudicotyledons</taxon>
        <taxon>Gunneridae</taxon>
        <taxon>Pentapetalae</taxon>
        <taxon>rosids</taxon>
        <taxon>malvids</taxon>
        <taxon>Brassicales</taxon>
        <taxon>Brassicaceae</taxon>
        <taxon>Brassiceae</taxon>
        <taxon>Brassica</taxon>
    </lineage>
</organism>
<comment type="caution">
    <text evidence="1">The sequence shown here is derived from an EMBL/GenBank/DDBJ whole genome shotgun (WGS) entry which is preliminary data.</text>
</comment>
<keyword evidence="2" id="KW-1185">Reference proteome</keyword>
<evidence type="ECO:0000313" key="2">
    <source>
        <dbReference type="Proteomes" id="UP000886595"/>
    </source>
</evidence>
<sequence length="206" mass="22122">MVLVATGSSGFVVRRFSGAVSSRVGFFFVGVWCAPVCSATTVASLQSCMQAVDGTWLSSCLCLRVKASAFLMELALCVMDCLSLFGTGDGLEQSRVFLFGSRELQVCGDPRLLSLVAIVARLVMLTSQLCRVSVDYVLISPVVVVGTVHSGLEVLQSCVCRRYQSIGAAFSGKPKLLSVVSWYIKDTPFGNAGLMVRLWPLLYPVS</sequence>
<protein>
    <submittedName>
        <fullName evidence="1">Uncharacterized protein</fullName>
    </submittedName>
</protein>
<gene>
    <name evidence="1" type="ORF">Bca52824_082171</name>
</gene>
<evidence type="ECO:0000313" key="1">
    <source>
        <dbReference type="EMBL" id="KAG2252035.1"/>
    </source>
</evidence>
<accession>A0A8X7PIN7</accession>
<dbReference type="AlphaFoldDB" id="A0A8X7PIN7"/>
<name>A0A8X7PIN7_BRACI</name>
<dbReference type="OrthoDB" id="10484120at2759"/>